<reference evidence="2 3" key="1">
    <citation type="journal article" date="2023" name="Sci. Data">
        <title>Genome assembly of the Korean intertidal mud-creeper Batillaria attramentaria.</title>
        <authorList>
            <person name="Patra A.K."/>
            <person name="Ho P.T."/>
            <person name="Jun S."/>
            <person name="Lee S.J."/>
            <person name="Kim Y."/>
            <person name="Won Y.J."/>
        </authorList>
    </citation>
    <scope>NUCLEOTIDE SEQUENCE [LARGE SCALE GENOMIC DNA]</scope>
    <source>
        <strain evidence="2">Wonlab-2016</strain>
    </source>
</reference>
<keyword evidence="3" id="KW-1185">Reference proteome</keyword>
<proteinExistence type="predicted"/>
<dbReference type="EMBL" id="JACVVK020000016">
    <property type="protein sequence ID" value="KAK7504337.1"/>
    <property type="molecule type" value="Genomic_DNA"/>
</dbReference>
<feature type="non-terminal residue" evidence="2">
    <location>
        <position position="1"/>
    </location>
</feature>
<evidence type="ECO:0000313" key="2">
    <source>
        <dbReference type="EMBL" id="KAK7504337.1"/>
    </source>
</evidence>
<evidence type="ECO:0000313" key="3">
    <source>
        <dbReference type="Proteomes" id="UP001519460"/>
    </source>
</evidence>
<dbReference type="AlphaFoldDB" id="A0ABD0LY48"/>
<protein>
    <submittedName>
        <fullName evidence="2">Uncharacterized protein</fullName>
    </submittedName>
</protein>
<evidence type="ECO:0000256" key="1">
    <source>
        <dbReference type="SAM" id="SignalP"/>
    </source>
</evidence>
<comment type="caution">
    <text evidence="2">The sequence shown here is derived from an EMBL/GenBank/DDBJ whole genome shotgun (WGS) entry which is preliminary data.</text>
</comment>
<feature type="chain" id="PRO_5044771113" evidence="1">
    <location>
        <begin position="20"/>
        <end position="58"/>
    </location>
</feature>
<keyword evidence="1" id="KW-0732">Signal</keyword>
<gene>
    <name evidence="2" type="ORF">BaRGS_00004641</name>
</gene>
<dbReference type="Proteomes" id="UP001519460">
    <property type="component" value="Unassembled WGS sequence"/>
</dbReference>
<feature type="signal peptide" evidence="1">
    <location>
        <begin position="1"/>
        <end position="19"/>
    </location>
</feature>
<organism evidence="2 3">
    <name type="scientific">Batillaria attramentaria</name>
    <dbReference type="NCBI Taxonomy" id="370345"/>
    <lineage>
        <taxon>Eukaryota</taxon>
        <taxon>Metazoa</taxon>
        <taxon>Spiralia</taxon>
        <taxon>Lophotrochozoa</taxon>
        <taxon>Mollusca</taxon>
        <taxon>Gastropoda</taxon>
        <taxon>Caenogastropoda</taxon>
        <taxon>Sorbeoconcha</taxon>
        <taxon>Cerithioidea</taxon>
        <taxon>Batillariidae</taxon>
        <taxon>Batillaria</taxon>
    </lineage>
</organism>
<sequence>TAHLSPPALIASLFPICHLQPLHCACADDRKEVAGIIKNGVWMTPNVSDQCLSLDAQS</sequence>
<accession>A0ABD0LY48</accession>
<name>A0ABD0LY48_9CAEN</name>